<accession>A0A6J4R2N5</accession>
<sequence>MSEINQVAENASEGTALRPVLRVRLEILS</sequence>
<proteinExistence type="predicted"/>
<dbReference type="AlphaFoldDB" id="A0A6J4R2N5"/>
<reference evidence="1" key="1">
    <citation type="submission" date="2020-02" db="EMBL/GenBank/DDBJ databases">
        <authorList>
            <person name="Meier V. D."/>
        </authorList>
    </citation>
    <scope>NUCLEOTIDE SEQUENCE</scope>
    <source>
        <strain evidence="1">AVDCRST_MAG28</strain>
    </source>
</reference>
<name>A0A6J4R2N5_9ACTN</name>
<gene>
    <name evidence="1" type="ORF">AVDCRST_MAG28-2100</name>
</gene>
<evidence type="ECO:0000313" key="1">
    <source>
        <dbReference type="EMBL" id="CAA9453766.1"/>
    </source>
</evidence>
<dbReference type="EMBL" id="CADCVE010000040">
    <property type="protein sequence ID" value="CAA9453766.1"/>
    <property type="molecule type" value="Genomic_DNA"/>
</dbReference>
<protein>
    <submittedName>
        <fullName evidence="1">Uncharacterized protein</fullName>
    </submittedName>
</protein>
<organism evidence="1">
    <name type="scientific">uncultured Rubrobacteraceae bacterium</name>
    <dbReference type="NCBI Taxonomy" id="349277"/>
    <lineage>
        <taxon>Bacteria</taxon>
        <taxon>Bacillati</taxon>
        <taxon>Actinomycetota</taxon>
        <taxon>Rubrobacteria</taxon>
        <taxon>Rubrobacterales</taxon>
        <taxon>Rubrobacteraceae</taxon>
        <taxon>environmental samples</taxon>
    </lineage>
</organism>